<dbReference type="VEuPathDB" id="VectorBase:AMEC006609"/>
<proteinExistence type="predicted"/>
<reference evidence="2" key="1">
    <citation type="submission" date="2014-01" db="EMBL/GenBank/DDBJ databases">
        <title>The Genome Sequence of Anopheles melas CM1001059_A (V2).</title>
        <authorList>
            <consortium name="The Broad Institute Genomics Platform"/>
            <person name="Neafsey D.E."/>
            <person name="Besansky N."/>
            <person name="Howell P."/>
            <person name="Walton C."/>
            <person name="Young S.K."/>
            <person name="Zeng Q."/>
            <person name="Gargeya S."/>
            <person name="Fitzgerald M."/>
            <person name="Haas B."/>
            <person name="Abouelleil A."/>
            <person name="Allen A.W."/>
            <person name="Alvarado L."/>
            <person name="Arachchi H.M."/>
            <person name="Berlin A.M."/>
            <person name="Chapman S.B."/>
            <person name="Gainer-Dewar J."/>
            <person name="Goldberg J."/>
            <person name="Griggs A."/>
            <person name="Gujja S."/>
            <person name="Hansen M."/>
            <person name="Howarth C."/>
            <person name="Imamovic A."/>
            <person name="Ireland A."/>
            <person name="Larimer J."/>
            <person name="McCowan C."/>
            <person name="Murphy C."/>
            <person name="Pearson M."/>
            <person name="Poon T.W."/>
            <person name="Priest M."/>
            <person name="Roberts A."/>
            <person name="Saif S."/>
            <person name="Shea T."/>
            <person name="Sisk P."/>
            <person name="Sykes S."/>
            <person name="Wortman J."/>
            <person name="Nusbaum C."/>
            <person name="Birren B."/>
        </authorList>
    </citation>
    <scope>NUCLEOTIDE SEQUENCE [LARGE SCALE GENOMIC DNA]</scope>
    <source>
        <strain evidence="2">CM1001059</strain>
    </source>
</reference>
<keyword evidence="2" id="KW-1185">Reference proteome</keyword>
<evidence type="ECO:0000313" key="1">
    <source>
        <dbReference type="EnsemblMetazoa" id="AMEC006609-PA"/>
    </source>
</evidence>
<organism evidence="1 2">
    <name type="scientific">Anopheles melas</name>
    <dbReference type="NCBI Taxonomy" id="34690"/>
    <lineage>
        <taxon>Eukaryota</taxon>
        <taxon>Metazoa</taxon>
        <taxon>Ecdysozoa</taxon>
        <taxon>Arthropoda</taxon>
        <taxon>Hexapoda</taxon>
        <taxon>Insecta</taxon>
        <taxon>Pterygota</taxon>
        <taxon>Neoptera</taxon>
        <taxon>Endopterygota</taxon>
        <taxon>Diptera</taxon>
        <taxon>Nematocera</taxon>
        <taxon>Culicoidea</taxon>
        <taxon>Culicidae</taxon>
        <taxon>Anophelinae</taxon>
        <taxon>Anopheles</taxon>
    </lineage>
</organism>
<dbReference type="Proteomes" id="UP000075902">
    <property type="component" value="Unassembled WGS sequence"/>
</dbReference>
<protein>
    <submittedName>
        <fullName evidence="1">Uncharacterized protein</fullName>
    </submittedName>
</protein>
<dbReference type="EnsemblMetazoa" id="AMEC006609-RA">
    <property type="protein sequence ID" value="AMEC006609-PA"/>
    <property type="gene ID" value="AMEC006609"/>
</dbReference>
<sequence>MAVLQTLRHGNNPRRKGHPLCLQGSQLAGRMLDVTLLWARFLGDNDAKQRDVGLHPHIRCILVGEELHSIDNGAVECSGRFQALLKPFQQYAIRRVNFKNSFAALKFWERQSAGNKNHLKQSTPNFPFCLEF</sequence>
<dbReference type="AlphaFoldDB" id="A0A182TQN6"/>
<name>A0A182TQN6_9DIPT</name>
<evidence type="ECO:0000313" key="2">
    <source>
        <dbReference type="Proteomes" id="UP000075902"/>
    </source>
</evidence>
<accession>A0A182TQN6</accession>
<reference evidence="1" key="2">
    <citation type="submission" date="2020-05" db="UniProtKB">
        <authorList>
            <consortium name="EnsemblMetazoa"/>
        </authorList>
    </citation>
    <scope>IDENTIFICATION</scope>
    <source>
        <strain evidence="1">CM1001059</strain>
    </source>
</reference>